<evidence type="ECO:0000313" key="1">
    <source>
        <dbReference type="EMBL" id="KAF5863657.1"/>
    </source>
</evidence>
<evidence type="ECO:0000313" key="2">
    <source>
        <dbReference type="Proteomes" id="UP000541154"/>
    </source>
</evidence>
<protein>
    <submittedName>
        <fullName evidence="1">Uncharacterized protein</fullName>
    </submittedName>
</protein>
<gene>
    <name evidence="1" type="ORF">ETB97_009590</name>
</gene>
<reference evidence="1 2" key="1">
    <citation type="submission" date="2019-04" db="EMBL/GenBank/DDBJ databases">
        <title>Aspergillus burnettii sp. nov., novel species from soil in southeast Queensland.</title>
        <authorList>
            <person name="Gilchrist C.L.M."/>
            <person name="Pitt J.I."/>
            <person name="Lange L."/>
            <person name="Lacey H.J."/>
            <person name="Vuong D."/>
            <person name="Midgley D.J."/>
            <person name="Greenfield P."/>
            <person name="Bradbury M."/>
            <person name="Lacey E."/>
            <person name="Busk P.K."/>
            <person name="Pilgaard B."/>
            <person name="Chooi Y.H."/>
            <person name="Piggott A.M."/>
        </authorList>
    </citation>
    <scope>NUCLEOTIDE SEQUENCE [LARGE SCALE GENOMIC DNA]</scope>
    <source>
        <strain evidence="1 2">FRR 5400</strain>
    </source>
</reference>
<dbReference type="Proteomes" id="UP000541154">
    <property type="component" value="Unassembled WGS sequence"/>
</dbReference>
<dbReference type="EMBL" id="SPNV01000047">
    <property type="protein sequence ID" value="KAF5863657.1"/>
    <property type="molecule type" value="Genomic_DNA"/>
</dbReference>
<dbReference type="AlphaFoldDB" id="A0A8H6E8Q6"/>
<sequence>MRKPLLEVLQGSSRGHAIYDESMQSTTSYTDTGLPESFKFGGLFIERAASYKGPVTFGLKRRLDDITTPSRQPRQFDRECQTSTPWSWTMNPINAAADAKAEVYWQGYSWLPVAELEVALLMEPGSGFSTA</sequence>
<comment type="caution">
    <text evidence="1">The sequence shown here is derived from an EMBL/GenBank/DDBJ whole genome shotgun (WGS) entry which is preliminary data.</text>
</comment>
<organism evidence="1 2">
    <name type="scientific">Petromyces alliaceus</name>
    <name type="common">Aspergillus alliaceus</name>
    <dbReference type="NCBI Taxonomy" id="209559"/>
    <lineage>
        <taxon>Eukaryota</taxon>
        <taxon>Fungi</taxon>
        <taxon>Dikarya</taxon>
        <taxon>Ascomycota</taxon>
        <taxon>Pezizomycotina</taxon>
        <taxon>Eurotiomycetes</taxon>
        <taxon>Eurotiomycetidae</taxon>
        <taxon>Eurotiales</taxon>
        <taxon>Aspergillaceae</taxon>
        <taxon>Aspergillus</taxon>
        <taxon>Aspergillus subgen. Circumdati</taxon>
    </lineage>
</organism>
<keyword evidence="2" id="KW-1185">Reference proteome</keyword>
<name>A0A8H6E8Q6_PETAA</name>
<proteinExistence type="predicted"/>
<accession>A0A8H6E8Q6</accession>